<protein>
    <recommendedName>
        <fullName evidence="4">Bromo domain-containing protein</fullName>
    </recommendedName>
</protein>
<dbReference type="AlphaFoldDB" id="A0A1E4TFV8"/>
<dbReference type="OrthoDB" id="5354458at2759"/>
<evidence type="ECO:0008006" key="4">
    <source>
        <dbReference type="Google" id="ProtNLM"/>
    </source>
</evidence>
<reference evidence="3" key="1">
    <citation type="submission" date="2016-02" db="EMBL/GenBank/DDBJ databases">
        <title>Comparative genomics of biotechnologically important yeasts.</title>
        <authorList>
            <consortium name="DOE Joint Genome Institute"/>
            <person name="Riley R."/>
            <person name="Haridas S."/>
            <person name="Wolfe K.H."/>
            <person name="Lopes M.R."/>
            <person name="Hittinger C.T."/>
            <person name="Goker M."/>
            <person name="Salamov A."/>
            <person name="Wisecaver J."/>
            <person name="Long T.M."/>
            <person name="Aerts A.L."/>
            <person name="Barry K."/>
            <person name="Choi C."/>
            <person name="Clum A."/>
            <person name="Coughlan A.Y."/>
            <person name="Deshpande S."/>
            <person name="Douglass A.P."/>
            <person name="Hanson S.J."/>
            <person name="Klenk H.-P."/>
            <person name="Labutti K."/>
            <person name="Lapidus A."/>
            <person name="Lindquist E."/>
            <person name="Lipzen A."/>
            <person name="Meier-Kolthoff J.P."/>
            <person name="Ohm R.A."/>
            <person name="Otillar R.P."/>
            <person name="Pangilinan J."/>
            <person name="Peng Y."/>
            <person name="Rokas A."/>
            <person name="Rosa C.A."/>
            <person name="Scheuner C."/>
            <person name="Sibirny A.A."/>
            <person name="Slot J.C."/>
            <person name="Stielow J.B."/>
            <person name="Sun H."/>
            <person name="Kurtzman C.P."/>
            <person name="Blackwell M."/>
            <person name="Jeffries T.W."/>
            <person name="Grigoriev I.V."/>
        </authorList>
    </citation>
    <scope>NUCLEOTIDE SEQUENCE [LARGE SCALE GENOMIC DNA]</scope>
    <source>
        <strain evidence="3">NRRL Y-17796</strain>
    </source>
</reference>
<accession>A0A1E4TFV8</accession>
<feature type="region of interest" description="Disordered" evidence="1">
    <location>
        <begin position="257"/>
        <end position="287"/>
    </location>
</feature>
<evidence type="ECO:0000313" key="2">
    <source>
        <dbReference type="EMBL" id="ODV90662.1"/>
    </source>
</evidence>
<evidence type="ECO:0000313" key="3">
    <source>
        <dbReference type="Proteomes" id="UP000095023"/>
    </source>
</evidence>
<name>A0A1E4TFV8_9ASCO</name>
<organism evidence="2 3">
    <name type="scientific">Tortispora caseinolytica NRRL Y-17796</name>
    <dbReference type="NCBI Taxonomy" id="767744"/>
    <lineage>
        <taxon>Eukaryota</taxon>
        <taxon>Fungi</taxon>
        <taxon>Dikarya</taxon>
        <taxon>Ascomycota</taxon>
        <taxon>Saccharomycotina</taxon>
        <taxon>Trigonopsidomycetes</taxon>
        <taxon>Trigonopsidales</taxon>
        <taxon>Trigonopsidaceae</taxon>
        <taxon>Tortispora</taxon>
    </lineage>
</organism>
<dbReference type="EMBL" id="KV453842">
    <property type="protein sequence ID" value="ODV90662.1"/>
    <property type="molecule type" value="Genomic_DNA"/>
</dbReference>
<keyword evidence="3" id="KW-1185">Reference proteome</keyword>
<proteinExistence type="predicted"/>
<sequence length="450" mass="50430">MSQQKEILDIFRILENHEVAKLVLNAPRCETRGRAISVSGKVAKELYQGLSEFEQDLYDVSSAMISEEPVDSDIYWKIDNFYNYAHYVIASSIVPKRGIEWNPLDEEPEPLPSDMNELFKEDLVDMSGRKGFSQSLVTIGKNGPLFSSILKRSKLDTRDISDPPPFSRTSVLPTFSNASTETMIEYVAGPVFAPPPNPNPYGHPLNMRVPTGQWMKRDVYSSFAPTSDETMAIYESDTVASVWYESIGLPKMLKKLERSETRSTEPDQATDGLKNEQSAGKDDEVLPDADQPAKIEQSNDTESAHLNGNSAHAVSVNGISNGLGEMNPEQSIEIDEELLMQWSPEMVVEEDEDFDPEHTASLQEISQMLLDLEKEQFERFQTKSPISKRELKLAIQIKHSLLKMIDTVPPGELRDGISTLIPIVQTSVNGTVPIAKPAYTQRPIGRPRRK</sequence>
<evidence type="ECO:0000256" key="1">
    <source>
        <dbReference type="SAM" id="MobiDB-lite"/>
    </source>
</evidence>
<gene>
    <name evidence="2" type="ORF">CANCADRAFT_44307</name>
</gene>
<dbReference type="Proteomes" id="UP000095023">
    <property type="component" value="Unassembled WGS sequence"/>
</dbReference>